<keyword evidence="2" id="KW-1185">Reference proteome</keyword>
<evidence type="ECO:0008006" key="3">
    <source>
        <dbReference type="Google" id="ProtNLM"/>
    </source>
</evidence>
<evidence type="ECO:0000313" key="1">
    <source>
        <dbReference type="EMBL" id="MFI6496904.1"/>
    </source>
</evidence>
<proteinExistence type="predicted"/>
<dbReference type="EMBL" id="JBITGY010000002">
    <property type="protein sequence ID" value="MFI6496904.1"/>
    <property type="molecule type" value="Genomic_DNA"/>
</dbReference>
<organism evidence="1 2">
    <name type="scientific">Nonomuraea typhae</name>
    <dbReference type="NCBI Taxonomy" id="2603600"/>
    <lineage>
        <taxon>Bacteria</taxon>
        <taxon>Bacillati</taxon>
        <taxon>Actinomycetota</taxon>
        <taxon>Actinomycetes</taxon>
        <taxon>Streptosporangiales</taxon>
        <taxon>Streptosporangiaceae</taxon>
        <taxon>Nonomuraea</taxon>
    </lineage>
</organism>
<sequence>MASPQVEQLAERHRAQQVALRGAVTRDVVTLLRDLFDTDNADRMWPRIRSVLATTAKQRRDKSAAMANTYYDQARSEAEVPGFYLPVTPADLAEQLLRVVLDATGIAAFKRAIALGRSPEDALQLAEVSLAGAVSRLVLSGGRDAVLGNVQRDSQTIGWARITDKDPCAFCGMLASRGPVYMTKQTASFPAHDHCACMAVPVWNRDEAWLQHSRDLYEQWRQVTAGHSGADARRAWRRHWDSRQN</sequence>
<evidence type="ECO:0000313" key="2">
    <source>
        <dbReference type="Proteomes" id="UP001612741"/>
    </source>
</evidence>
<dbReference type="Proteomes" id="UP001612741">
    <property type="component" value="Unassembled WGS sequence"/>
</dbReference>
<accession>A0ABW7YNI9</accession>
<dbReference type="InterPro" id="IPR057369">
    <property type="entry name" value="VG15"/>
</dbReference>
<reference evidence="1 2" key="1">
    <citation type="submission" date="2024-10" db="EMBL/GenBank/DDBJ databases">
        <title>The Natural Products Discovery Center: Release of the First 8490 Sequenced Strains for Exploring Actinobacteria Biosynthetic Diversity.</title>
        <authorList>
            <person name="Kalkreuter E."/>
            <person name="Kautsar S.A."/>
            <person name="Yang D."/>
            <person name="Bader C.D."/>
            <person name="Teijaro C.N."/>
            <person name="Fluegel L."/>
            <person name="Davis C.M."/>
            <person name="Simpson J.R."/>
            <person name="Lauterbach L."/>
            <person name="Steele A.D."/>
            <person name="Gui C."/>
            <person name="Meng S."/>
            <person name="Li G."/>
            <person name="Viehrig K."/>
            <person name="Ye F."/>
            <person name="Su P."/>
            <person name="Kiefer A.F."/>
            <person name="Nichols A."/>
            <person name="Cepeda A.J."/>
            <person name="Yan W."/>
            <person name="Fan B."/>
            <person name="Jiang Y."/>
            <person name="Adhikari A."/>
            <person name="Zheng C.-J."/>
            <person name="Schuster L."/>
            <person name="Cowan T.M."/>
            <person name="Smanski M.J."/>
            <person name="Chevrette M.G."/>
            <person name="De Carvalho L.P.S."/>
            <person name="Shen B."/>
        </authorList>
    </citation>
    <scope>NUCLEOTIDE SEQUENCE [LARGE SCALE GENOMIC DNA]</scope>
    <source>
        <strain evidence="1 2">NPDC050545</strain>
    </source>
</reference>
<gene>
    <name evidence="1" type="ORF">ACIBG2_05955</name>
</gene>
<protein>
    <recommendedName>
        <fullName evidence="3">Phage head morphogenesis domain-containing protein</fullName>
    </recommendedName>
</protein>
<comment type="caution">
    <text evidence="1">The sequence shown here is derived from an EMBL/GenBank/DDBJ whole genome shotgun (WGS) entry which is preliminary data.</text>
</comment>
<name>A0ABW7YNI9_9ACTN</name>
<dbReference type="Pfam" id="PF25310">
    <property type="entry name" value="VG15"/>
    <property type="match status" value="1"/>
</dbReference>
<dbReference type="RefSeq" id="WP_397079389.1">
    <property type="nucleotide sequence ID" value="NZ_JBITGY010000002.1"/>
</dbReference>